<evidence type="ECO:0000256" key="4">
    <source>
        <dbReference type="ARBA" id="ARBA00022729"/>
    </source>
</evidence>
<dbReference type="OrthoDB" id="9789219at2"/>
<dbReference type="Proteomes" id="UP000054729">
    <property type="component" value="Unassembled WGS sequence"/>
</dbReference>
<gene>
    <name evidence="8" type="ORF">Lwal_1486</name>
</gene>
<comment type="caution">
    <text evidence="8">The sequence shown here is derived from an EMBL/GenBank/DDBJ whole genome shotgun (WGS) entry which is preliminary data.</text>
</comment>
<dbReference type="GO" id="GO:0006508">
    <property type="term" value="P:proteolysis"/>
    <property type="evidence" value="ECO:0007669"/>
    <property type="project" value="UniProtKB-KW"/>
</dbReference>
<evidence type="ECO:0000256" key="2">
    <source>
        <dbReference type="ARBA" id="ARBA00022670"/>
    </source>
</evidence>
<keyword evidence="5" id="KW-0378">Hydrolase</keyword>
<feature type="domain" description="Peptidase M28" evidence="7">
    <location>
        <begin position="134"/>
        <end position="320"/>
    </location>
</feature>
<reference evidence="8 9" key="1">
    <citation type="submission" date="2015-11" db="EMBL/GenBank/DDBJ databases">
        <title>Genomic analysis of 38 Legionella species identifies large and diverse effector repertoires.</title>
        <authorList>
            <person name="Burstein D."/>
            <person name="Amaro F."/>
            <person name="Zusman T."/>
            <person name="Lifshitz Z."/>
            <person name="Cohen O."/>
            <person name="Gilbert J.A."/>
            <person name="Pupko T."/>
            <person name="Shuman H.A."/>
            <person name="Segal G."/>
        </authorList>
    </citation>
    <scope>NUCLEOTIDE SEQUENCE [LARGE SCALE GENOMIC DNA]</scope>
    <source>
        <strain evidence="8 9">ATCC 51914</strain>
    </source>
</reference>
<evidence type="ECO:0000256" key="5">
    <source>
        <dbReference type="ARBA" id="ARBA00022801"/>
    </source>
</evidence>
<accession>A0A0W1ADJ6</accession>
<dbReference type="InterPro" id="IPR007484">
    <property type="entry name" value="Peptidase_M28"/>
</dbReference>
<evidence type="ECO:0000313" key="9">
    <source>
        <dbReference type="Proteomes" id="UP000054729"/>
    </source>
</evidence>
<evidence type="ECO:0000256" key="3">
    <source>
        <dbReference type="ARBA" id="ARBA00022723"/>
    </source>
</evidence>
<evidence type="ECO:0000313" key="8">
    <source>
        <dbReference type="EMBL" id="KTD79414.1"/>
    </source>
</evidence>
<evidence type="ECO:0000256" key="1">
    <source>
        <dbReference type="ARBA" id="ARBA00022438"/>
    </source>
</evidence>
<dbReference type="Gene3D" id="3.40.630.10">
    <property type="entry name" value="Zn peptidases"/>
    <property type="match status" value="1"/>
</dbReference>
<sequence>MLEFLTLITASISFAQQSLLPSFQSVKTPVSIEKQIAPTPSKTNSDGFAISHKSIVNETLNTIVADNIWQTLNHLTSYPNRSATEQSGLDAAKWLKTTFESMAIDYDRKDTKAFFVNTGWYKQPSLVTVIGKDLKSSAIIIGAHMDTPDGKMPGADEGSGAAIIMEAARVLLESKTQFKHPIYIVWYGAGNRDFAGSQYVVQYFEDHLIPVKAVINLDKTGYRTHAEDATMWVYNDFTDIKLTEYIRQLIKTYVHAPVDSSTCNYKCSDHAIWNEQKISVGFSSESSLKEINPYIGTSSDTMDYLNLEHMTNFCKLALAFAIELASD</sequence>
<dbReference type="GO" id="GO:0046872">
    <property type="term" value="F:metal ion binding"/>
    <property type="evidence" value="ECO:0007669"/>
    <property type="project" value="UniProtKB-KW"/>
</dbReference>
<organism evidence="8 9">
    <name type="scientific">Legionella waltersii</name>
    <dbReference type="NCBI Taxonomy" id="66969"/>
    <lineage>
        <taxon>Bacteria</taxon>
        <taxon>Pseudomonadati</taxon>
        <taxon>Pseudomonadota</taxon>
        <taxon>Gammaproteobacteria</taxon>
        <taxon>Legionellales</taxon>
        <taxon>Legionellaceae</taxon>
        <taxon>Legionella</taxon>
    </lineage>
</organism>
<dbReference type="EMBL" id="LNZB01000036">
    <property type="protein sequence ID" value="KTD79414.1"/>
    <property type="molecule type" value="Genomic_DNA"/>
</dbReference>
<evidence type="ECO:0000259" key="7">
    <source>
        <dbReference type="Pfam" id="PF04389"/>
    </source>
</evidence>
<keyword evidence="6" id="KW-0862">Zinc</keyword>
<dbReference type="AlphaFoldDB" id="A0A0W1ADJ6"/>
<dbReference type="STRING" id="66969.Lwal_1486"/>
<keyword evidence="1 8" id="KW-0031">Aminopeptidase</keyword>
<dbReference type="GO" id="GO:0008235">
    <property type="term" value="F:metalloexopeptidase activity"/>
    <property type="evidence" value="ECO:0007669"/>
    <property type="project" value="InterPro"/>
</dbReference>
<dbReference type="RefSeq" id="WP_058480179.1">
    <property type="nucleotide sequence ID" value="NZ_CAAAIQ010000023.1"/>
</dbReference>
<keyword evidence="2" id="KW-0645">Protease</keyword>
<dbReference type="GO" id="GO:0004177">
    <property type="term" value="F:aminopeptidase activity"/>
    <property type="evidence" value="ECO:0007669"/>
    <property type="project" value="UniProtKB-KW"/>
</dbReference>
<name>A0A0W1ADJ6_9GAMM</name>
<keyword evidence="4" id="KW-0732">Signal</keyword>
<evidence type="ECO:0000256" key="6">
    <source>
        <dbReference type="ARBA" id="ARBA00022833"/>
    </source>
</evidence>
<keyword evidence="3" id="KW-0479">Metal-binding</keyword>
<proteinExistence type="predicted"/>
<dbReference type="Pfam" id="PF04389">
    <property type="entry name" value="Peptidase_M28"/>
    <property type="match status" value="1"/>
</dbReference>
<dbReference type="SUPFAM" id="SSF53187">
    <property type="entry name" value="Zn-dependent exopeptidases"/>
    <property type="match status" value="1"/>
</dbReference>
<dbReference type="PANTHER" id="PTHR12147">
    <property type="entry name" value="METALLOPEPTIDASE M28 FAMILY MEMBER"/>
    <property type="match status" value="1"/>
</dbReference>
<protein>
    <submittedName>
        <fullName evidence="8">Aminopeptidase</fullName>
    </submittedName>
</protein>
<dbReference type="PATRIC" id="fig|66969.6.peg.1624"/>
<dbReference type="PANTHER" id="PTHR12147:SF56">
    <property type="entry name" value="AMINOPEPTIDASE YDR415C-RELATED"/>
    <property type="match status" value="1"/>
</dbReference>
<dbReference type="InterPro" id="IPR045175">
    <property type="entry name" value="M28_fam"/>
</dbReference>
<keyword evidence="9" id="KW-1185">Reference proteome</keyword>